<dbReference type="InterPro" id="IPR036291">
    <property type="entry name" value="NAD(P)-bd_dom_sf"/>
</dbReference>
<gene>
    <name evidence="1" type="ORF">OF122_09710</name>
</gene>
<proteinExistence type="predicted"/>
<evidence type="ECO:0000313" key="2">
    <source>
        <dbReference type="Proteomes" id="UP001163882"/>
    </source>
</evidence>
<dbReference type="InterPro" id="IPR051604">
    <property type="entry name" value="Ergot_Alk_Oxidoreductase"/>
</dbReference>
<dbReference type="Proteomes" id="UP001163882">
    <property type="component" value="Chromosome"/>
</dbReference>
<sequence length="276" mass="29519">MTFDNPILVIGATGKIGSRVASRMAALDHAHRAVSRSTNPAFNWEDPATWADAMRGMRSAFVTYVPDLAAPGAPEVVEHLAAVARAEGLRKIVLLSGRGERGAELSEDRLSRSGLDYAVVRASWFNQNFDEGMLLPSILSGTLALAAGDKLEPFVDADDIADVAVAALLDDRHNGHTYDVTGPRLMTFADAASEIAAAAGRAVNYVPLSIEDFHAALLAEMGRAEADLLTSICAEVFDGRNEWVGDGVQKALGREPRDFADYVRNAIAKGAWRQAA</sequence>
<accession>A0ABY6ITR2</accession>
<dbReference type="PANTHER" id="PTHR43162">
    <property type="match status" value="1"/>
</dbReference>
<dbReference type="Gene3D" id="3.40.50.720">
    <property type="entry name" value="NAD(P)-binding Rossmann-like Domain"/>
    <property type="match status" value="1"/>
</dbReference>
<name>A0ABY6ITR2_9HYPH</name>
<dbReference type="RefSeq" id="WP_264227559.1">
    <property type="nucleotide sequence ID" value="NZ_CP107716.1"/>
</dbReference>
<dbReference type="PANTHER" id="PTHR43162:SF1">
    <property type="entry name" value="PRESTALK A DIFFERENTIATION PROTEIN A"/>
    <property type="match status" value="1"/>
</dbReference>
<protein>
    <submittedName>
        <fullName evidence="1">NAD(P)H-binding protein</fullName>
    </submittedName>
</protein>
<reference evidence="1" key="1">
    <citation type="submission" date="2022-10" db="EMBL/GenBank/DDBJ databases">
        <title>YIM 151497 complete genome.</title>
        <authorList>
            <person name="Chen X."/>
        </authorList>
    </citation>
    <scope>NUCLEOTIDE SEQUENCE</scope>
    <source>
        <strain evidence="1">YIM 151497</strain>
    </source>
</reference>
<dbReference type="EMBL" id="CP107716">
    <property type="protein sequence ID" value="UYQ74012.1"/>
    <property type="molecule type" value="Genomic_DNA"/>
</dbReference>
<organism evidence="1 2">
    <name type="scientific">Pelagibacterium flavum</name>
    <dbReference type="NCBI Taxonomy" id="2984530"/>
    <lineage>
        <taxon>Bacteria</taxon>
        <taxon>Pseudomonadati</taxon>
        <taxon>Pseudomonadota</taxon>
        <taxon>Alphaproteobacteria</taxon>
        <taxon>Hyphomicrobiales</taxon>
        <taxon>Devosiaceae</taxon>
        <taxon>Pelagibacterium</taxon>
    </lineage>
</organism>
<dbReference type="SUPFAM" id="SSF51735">
    <property type="entry name" value="NAD(P)-binding Rossmann-fold domains"/>
    <property type="match status" value="1"/>
</dbReference>
<keyword evidence="2" id="KW-1185">Reference proteome</keyword>
<evidence type="ECO:0000313" key="1">
    <source>
        <dbReference type="EMBL" id="UYQ74012.1"/>
    </source>
</evidence>
<dbReference type="Gene3D" id="3.90.25.10">
    <property type="entry name" value="UDP-galactose 4-epimerase, domain 1"/>
    <property type="match status" value="1"/>
</dbReference>